<reference evidence="2" key="1">
    <citation type="journal article" date="2019" name="Int. J. Syst. Evol. Microbiol.">
        <title>The Global Catalogue of Microorganisms (GCM) 10K type strain sequencing project: providing services to taxonomists for standard genome sequencing and annotation.</title>
        <authorList>
            <consortium name="The Broad Institute Genomics Platform"/>
            <consortium name="The Broad Institute Genome Sequencing Center for Infectious Disease"/>
            <person name="Wu L."/>
            <person name="Ma J."/>
        </authorList>
    </citation>
    <scope>NUCLEOTIDE SEQUENCE [LARGE SCALE GENOMIC DNA]</scope>
    <source>
        <strain evidence="2">DT92</strain>
    </source>
</reference>
<keyword evidence="2" id="KW-1185">Reference proteome</keyword>
<proteinExistence type="predicted"/>
<comment type="caution">
    <text evidence="1">The sequence shown here is derived from an EMBL/GenBank/DDBJ whole genome shotgun (WGS) entry which is preliminary data.</text>
</comment>
<sequence>MIIDNSAAPELNKKEKKNFYKYLNPNTWRKYLNSSRNTFNNNKNQYCSFLSRDQKNIRDLLIGKIVEKLECLKNCADSTLVPESIHKGFLANYSNSIIGNGTKEYGVCLVTGVSLAFNKNNKSDTLTETGIRYCRKHKPDLYRKIMGIHSTQKWAAYPLEVREREAAHNIRDYKRNYRVSEHCRYRPGQYNLLGDFDIVPLLLREVKGINVK</sequence>
<name>A0ABW5AW07_9FLAO</name>
<dbReference type="Proteomes" id="UP001597344">
    <property type="component" value="Unassembled WGS sequence"/>
</dbReference>
<gene>
    <name evidence="1" type="ORF">ACFSJT_04325</name>
</gene>
<protein>
    <submittedName>
        <fullName evidence="1">Uncharacterized protein</fullName>
    </submittedName>
</protein>
<dbReference type="RefSeq" id="WP_378318992.1">
    <property type="nucleotide sequence ID" value="NZ_JBHUHY010000003.1"/>
</dbReference>
<evidence type="ECO:0000313" key="1">
    <source>
        <dbReference type="EMBL" id="MFD2186006.1"/>
    </source>
</evidence>
<dbReference type="EMBL" id="JBHUHY010000003">
    <property type="protein sequence ID" value="MFD2186006.1"/>
    <property type="molecule type" value="Genomic_DNA"/>
</dbReference>
<organism evidence="1 2">
    <name type="scientific">Aquimarina celericrescens</name>
    <dbReference type="NCBI Taxonomy" id="1964542"/>
    <lineage>
        <taxon>Bacteria</taxon>
        <taxon>Pseudomonadati</taxon>
        <taxon>Bacteroidota</taxon>
        <taxon>Flavobacteriia</taxon>
        <taxon>Flavobacteriales</taxon>
        <taxon>Flavobacteriaceae</taxon>
        <taxon>Aquimarina</taxon>
    </lineage>
</organism>
<evidence type="ECO:0000313" key="2">
    <source>
        <dbReference type="Proteomes" id="UP001597344"/>
    </source>
</evidence>
<accession>A0ABW5AW07</accession>